<feature type="compositionally biased region" description="Polar residues" evidence="8">
    <location>
        <begin position="1"/>
        <end position="17"/>
    </location>
</feature>
<dbReference type="PANTHER" id="PTHR47969:SF9">
    <property type="entry name" value="KINESIN-LIKE PROTEIN"/>
    <property type="match status" value="1"/>
</dbReference>
<dbReference type="InterPro" id="IPR001752">
    <property type="entry name" value="Kinesin_motor_dom"/>
</dbReference>
<dbReference type="Proteomes" id="UP001161247">
    <property type="component" value="Chromosome 3"/>
</dbReference>
<feature type="domain" description="Kinesin motor" evidence="9">
    <location>
        <begin position="33"/>
        <end position="358"/>
    </location>
</feature>
<dbReference type="InterPro" id="IPR027640">
    <property type="entry name" value="Kinesin-like_fam"/>
</dbReference>
<dbReference type="GO" id="GO:0005874">
    <property type="term" value="C:microtubule"/>
    <property type="evidence" value="ECO:0007669"/>
    <property type="project" value="UniProtKB-KW"/>
</dbReference>
<dbReference type="GO" id="GO:0007018">
    <property type="term" value="P:microtubule-based movement"/>
    <property type="evidence" value="ECO:0007669"/>
    <property type="project" value="InterPro"/>
</dbReference>
<dbReference type="Gene3D" id="1.10.150.280">
    <property type="entry name" value="AF1531-like domain"/>
    <property type="match status" value="1"/>
</dbReference>
<dbReference type="PANTHER" id="PTHR47969">
    <property type="entry name" value="CHROMOSOME-ASSOCIATED KINESIN KIF4A-RELATED"/>
    <property type="match status" value="1"/>
</dbReference>
<feature type="region of interest" description="Disordered" evidence="8">
    <location>
        <begin position="504"/>
        <end position="542"/>
    </location>
</feature>
<dbReference type="SUPFAM" id="SSF52540">
    <property type="entry name" value="P-loop containing nucleoside triphosphate hydrolases"/>
    <property type="match status" value="1"/>
</dbReference>
<proteinExistence type="inferred from homology"/>
<protein>
    <recommendedName>
        <fullName evidence="7">Kinesin-like protein</fullName>
    </recommendedName>
</protein>
<evidence type="ECO:0000259" key="9">
    <source>
        <dbReference type="PROSITE" id="PS50067"/>
    </source>
</evidence>
<evidence type="ECO:0000256" key="7">
    <source>
        <dbReference type="RuleBase" id="RU000394"/>
    </source>
</evidence>
<evidence type="ECO:0000256" key="5">
    <source>
        <dbReference type="ARBA" id="ARBA00061615"/>
    </source>
</evidence>
<evidence type="ECO:0000256" key="4">
    <source>
        <dbReference type="ARBA" id="ARBA00023175"/>
    </source>
</evidence>
<dbReference type="FunFam" id="3.40.850.10:FF:000087">
    <property type="entry name" value="Kinesin-like protein"/>
    <property type="match status" value="1"/>
</dbReference>
<evidence type="ECO:0000256" key="6">
    <source>
        <dbReference type="PROSITE-ProRule" id="PRU00283"/>
    </source>
</evidence>
<organism evidence="10 11">
    <name type="scientific">Oldenlandia corymbosa var. corymbosa</name>
    <dbReference type="NCBI Taxonomy" id="529605"/>
    <lineage>
        <taxon>Eukaryota</taxon>
        <taxon>Viridiplantae</taxon>
        <taxon>Streptophyta</taxon>
        <taxon>Embryophyta</taxon>
        <taxon>Tracheophyta</taxon>
        <taxon>Spermatophyta</taxon>
        <taxon>Magnoliopsida</taxon>
        <taxon>eudicotyledons</taxon>
        <taxon>Gunneridae</taxon>
        <taxon>Pentapetalae</taxon>
        <taxon>asterids</taxon>
        <taxon>lamiids</taxon>
        <taxon>Gentianales</taxon>
        <taxon>Rubiaceae</taxon>
        <taxon>Rubioideae</taxon>
        <taxon>Spermacoceae</taxon>
        <taxon>Hedyotis-Oldenlandia complex</taxon>
        <taxon>Oldenlandia</taxon>
    </lineage>
</organism>
<evidence type="ECO:0000256" key="3">
    <source>
        <dbReference type="ARBA" id="ARBA00022840"/>
    </source>
</evidence>
<dbReference type="PROSITE" id="PS50067">
    <property type="entry name" value="KINESIN_MOTOR_2"/>
    <property type="match status" value="1"/>
</dbReference>
<dbReference type="GO" id="GO:0003777">
    <property type="term" value="F:microtubule motor activity"/>
    <property type="evidence" value="ECO:0007669"/>
    <property type="project" value="InterPro"/>
</dbReference>
<feature type="binding site" evidence="6">
    <location>
        <begin position="128"/>
        <end position="135"/>
    </location>
    <ligand>
        <name>ATP</name>
        <dbReference type="ChEBI" id="CHEBI:30616"/>
    </ligand>
</feature>
<dbReference type="GO" id="GO:0005524">
    <property type="term" value="F:ATP binding"/>
    <property type="evidence" value="ECO:0007669"/>
    <property type="project" value="UniProtKB-UniRule"/>
</dbReference>
<dbReference type="GO" id="GO:0005875">
    <property type="term" value="C:microtubule associated complex"/>
    <property type="evidence" value="ECO:0007669"/>
    <property type="project" value="TreeGrafter"/>
</dbReference>
<feature type="compositionally biased region" description="Polar residues" evidence="8">
    <location>
        <begin position="511"/>
        <end position="522"/>
    </location>
</feature>
<dbReference type="InterPro" id="IPR010994">
    <property type="entry name" value="RuvA_2-like"/>
</dbReference>
<dbReference type="GO" id="GO:0008017">
    <property type="term" value="F:microtubule binding"/>
    <property type="evidence" value="ECO:0007669"/>
    <property type="project" value="InterPro"/>
</dbReference>
<accession>A0AAV1CRM9</accession>
<evidence type="ECO:0000313" key="11">
    <source>
        <dbReference type="Proteomes" id="UP001161247"/>
    </source>
</evidence>
<dbReference type="FunFam" id="1.10.150.280:FF:000003">
    <property type="entry name" value="Kinesin-like protein KIN-10C"/>
    <property type="match status" value="1"/>
</dbReference>
<keyword evidence="11" id="KW-1185">Reference proteome</keyword>
<dbReference type="AlphaFoldDB" id="A0AAV1CRM9"/>
<dbReference type="EMBL" id="OX459120">
    <property type="protein sequence ID" value="CAI9098230.1"/>
    <property type="molecule type" value="Genomic_DNA"/>
</dbReference>
<dbReference type="SMART" id="SM00129">
    <property type="entry name" value="KISc"/>
    <property type="match status" value="1"/>
</dbReference>
<keyword evidence="2 6" id="KW-0547">Nucleotide-binding</keyword>
<dbReference type="Gene3D" id="3.40.850.10">
    <property type="entry name" value="Kinesin motor domain"/>
    <property type="match status" value="1"/>
</dbReference>
<dbReference type="PROSITE" id="PS00411">
    <property type="entry name" value="KINESIN_MOTOR_1"/>
    <property type="match status" value="1"/>
</dbReference>
<reference evidence="10" key="1">
    <citation type="submission" date="2023-03" db="EMBL/GenBank/DDBJ databases">
        <authorList>
            <person name="Julca I."/>
        </authorList>
    </citation>
    <scope>NUCLEOTIDE SEQUENCE</scope>
</reference>
<dbReference type="GO" id="GO:0051231">
    <property type="term" value="P:spindle elongation"/>
    <property type="evidence" value="ECO:0007669"/>
    <property type="project" value="TreeGrafter"/>
</dbReference>
<evidence type="ECO:0000256" key="2">
    <source>
        <dbReference type="ARBA" id="ARBA00022741"/>
    </source>
</evidence>
<dbReference type="Pfam" id="PF00225">
    <property type="entry name" value="Kinesin"/>
    <property type="match status" value="1"/>
</dbReference>
<evidence type="ECO:0000256" key="1">
    <source>
        <dbReference type="ARBA" id="ARBA00022701"/>
    </source>
</evidence>
<comment type="similarity">
    <text evidence="5">Belongs to the TRAFAC class myosin-kinesin ATPase superfamily. Kinesin family. KIN-10 subfamily.</text>
</comment>
<dbReference type="InterPro" id="IPR027417">
    <property type="entry name" value="P-loop_NTPase"/>
</dbReference>
<evidence type="ECO:0000256" key="8">
    <source>
        <dbReference type="SAM" id="MobiDB-lite"/>
    </source>
</evidence>
<dbReference type="SUPFAM" id="SSF47781">
    <property type="entry name" value="RuvA domain 2-like"/>
    <property type="match status" value="1"/>
</dbReference>
<dbReference type="PRINTS" id="PR00380">
    <property type="entry name" value="KINESINHEAVY"/>
</dbReference>
<sequence>METQLNFNTPGKGNEASNLKRKTSHSQTTSISKVRVVVRVRPFISQEISRKNGHPVSCVSILDSEEFKSRDDVTVHLKDQGSSRQECYKLDGFFGQQDNNVCDIFEDEVKPLIPGVFQGCNATVFAYGATGSGKTYTMQGSEEQPGLMQLAMANILSICHGTETSVKISYYEVYMDRCYDLLELKQKEIAVLDDKVGQIHLRGLSQVEVNSISEFQEVFSCAIQRRKVARTGLNDVSSRSHGVLVISICIRDGSGRFWSGKLNLIDLAGSEDNRKACNEGIHLQESSKINQSLFALSNVIYALNNNKPRIPYRESKLTRILQDSLGGTSRALMVACLNPGEYQESVHTVSLASRSRHVSNFVSSAPKRDTPKVDMEVKLRDWLESKGKTTSAQRIGLFGSPMARKTPKSICDLRKSNAGWSSVKHKIPGNKGCSSICERDPNVACRNLFDHARLVAPVVEDIDLSARRTLEENFEFSIEEPSSSLPELSPGYSKIKKLKQLESPSRKALSPINSNKLSSRDQVQFDPDPKTPKTPFLYNGTDDNCDRTGASLNKFQSISYSLKNTLVQEYVKFLNTATREELLDLKGIGHKMAEYITELRETSPLRSLKDLEKIGLSAKQVHNMFSKAAVGILG</sequence>
<dbReference type="GO" id="GO:0007052">
    <property type="term" value="P:mitotic spindle organization"/>
    <property type="evidence" value="ECO:0007669"/>
    <property type="project" value="TreeGrafter"/>
</dbReference>
<keyword evidence="3 6" id="KW-0067">ATP-binding</keyword>
<feature type="region of interest" description="Disordered" evidence="8">
    <location>
        <begin position="1"/>
        <end position="30"/>
    </location>
</feature>
<dbReference type="InterPro" id="IPR019821">
    <property type="entry name" value="Kinesin_motor_CS"/>
</dbReference>
<keyword evidence="1 7" id="KW-0493">Microtubule</keyword>
<dbReference type="InterPro" id="IPR036961">
    <property type="entry name" value="Kinesin_motor_dom_sf"/>
</dbReference>
<keyword evidence="4 6" id="KW-0505">Motor protein</keyword>
<evidence type="ECO:0000313" key="10">
    <source>
        <dbReference type="EMBL" id="CAI9098230.1"/>
    </source>
</evidence>
<gene>
    <name evidence="10" type="ORF">OLC1_LOCUS8501</name>
</gene>
<name>A0AAV1CRM9_OLDCO</name>